<feature type="transmembrane region" description="Helical" evidence="1">
    <location>
        <begin position="6"/>
        <end position="29"/>
    </location>
</feature>
<dbReference type="PIRSF" id="PIRSF003203">
    <property type="entry name" value="AzlD"/>
    <property type="match status" value="1"/>
</dbReference>
<feature type="transmembrane region" description="Helical" evidence="1">
    <location>
        <begin position="41"/>
        <end position="62"/>
    </location>
</feature>
<dbReference type="EMBL" id="LNAM01000199">
    <property type="protein sequence ID" value="KSV57783.1"/>
    <property type="molecule type" value="Genomic_DNA"/>
</dbReference>
<gene>
    <name evidence="2" type="ORF">ASU35_15020</name>
</gene>
<reference evidence="2 3" key="1">
    <citation type="submission" date="2015-11" db="EMBL/GenBank/DDBJ databases">
        <title>Butyribacter intestini gen. nov., sp. nov., a butyric acid-producing bacterium of the family Lachnospiraceae isolated from the human faeces.</title>
        <authorList>
            <person name="Zou Y."/>
            <person name="Xue W."/>
            <person name="Luo G."/>
            <person name="Lv M."/>
        </authorList>
    </citation>
    <scope>NUCLEOTIDE SEQUENCE [LARGE SCALE GENOMIC DNA]</scope>
    <source>
        <strain evidence="2 3">ACET-33324</strain>
    </source>
</reference>
<dbReference type="STRING" id="290052.ASU35_15020"/>
<comment type="caution">
    <text evidence="2">The sequence shown here is derived from an EMBL/GenBank/DDBJ whole genome shotgun (WGS) entry which is preliminary data.</text>
</comment>
<dbReference type="AlphaFoldDB" id="A0A0V8QB69"/>
<dbReference type="OrthoDB" id="308265at2"/>
<sequence>MSIKLYPVICIVIIAFVTMILRFLPFILLGNEKKTPKSINYLGKVLPYAIMGMLVVYCLKGIRITKYPYGIPEVVSCIIVAGIHIWKRNTLLSIMAGTVFYMILIQSVF</sequence>
<dbReference type="RefSeq" id="WP_058353965.1">
    <property type="nucleotide sequence ID" value="NZ_CABMMD010000199.1"/>
</dbReference>
<keyword evidence="3" id="KW-1185">Reference proteome</keyword>
<evidence type="ECO:0000313" key="2">
    <source>
        <dbReference type="EMBL" id="KSV57783.1"/>
    </source>
</evidence>
<feature type="transmembrane region" description="Helical" evidence="1">
    <location>
        <begin position="91"/>
        <end position="108"/>
    </location>
</feature>
<name>A0A0V8QB69_9FIRM</name>
<dbReference type="Pfam" id="PF05437">
    <property type="entry name" value="AzlD"/>
    <property type="match status" value="1"/>
</dbReference>
<proteinExistence type="predicted"/>
<evidence type="ECO:0000256" key="1">
    <source>
        <dbReference type="SAM" id="Phobius"/>
    </source>
</evidence>
<keyword evidence="1" id="KW-1133">Transmembrane helix</keyword>
<dbReference type="InterPro" id="IPR008407">
    <property type="entry name" value="Brnchd-chn_aa_trnsp_AzlD"/>
</dbReference>
<keyword evidence="1" id="KW-0812">Transmembrane</keyword>
<protein>
    <submittedName>
        <fullName evidence="2">Branched-chain amino acid transporter AzlD</fullName>
    </submittedName>
</protein>
<organism evidence="2 3">
    <name type="scientific">Acetivibrio ethanolgignens</name>
    <dbReference type="NCBI Taxonomy" id="290052"/>
    <lineage>
        <taxon>Bacteria</taxon>
        <taxon>Bacillati</taxon>
        <taxon>Bacillota</taxon>
        <taxon>Clostridia</taxon>
        <taxon>Eubacteriales</taxon>
        <taxon>Oscillospiraceae</taxon>
        <taxon>Acetivibrio</taxon>
    </lineage>
</organism>
<dbReference type="Proteomes" id="UP000054874">
    <property type="component" value="Unassembled WGS sequence"/>
</dbReference>
<keyword evidence="1" id="KW-0472">Membrane</keyword>
<accession>A0A0V8QB69</accession>
<evidence type="ECO:0000313" key="3">
    <source>
        <dbReference type="Proteomes" id="UP000054874"/>
    </source>
</evidence>